<dbReference type="AlphaFoldDB" id="A0A0A9BIM1"/>
<name>A0A0A9BIM1_ARUDO</name>
<proteinExistence type="predicted"/>
<sequence length="35" mass="3957">MNSLLLRFSMNQCPPLIKILFVITYPLHVSCVAPP</sequence>
<reference evidence="1" key="2">
    <citation type="journal article" date="2015" name="Data Brief">
        <title>Shoot transcriptome of the giant reed, Arundo donax.</title>
        <authorList>
            <person name="Barrero R.A."/>
            <person name="Guerrero F.D."/>
            <person name="Moolhuijzen P."/>
            <person name="Goolsby J.A."/>
            <person name="Tidwell J."/>
            <person name="Bellgard S.E."/>
            <person name="Bellgard M.I."/>
        </authorList>
    </citation>
    <scope>NUCLEOTIDE SEQUENCE</scope>
    <source>
        <tissue evidence="1">Shoot tissue taken approximately 20 cm above the soil surface</tissue>
    </source>
</reference>
<protein>
    <submittedName>
        <fullName evidence="1">Uncharacterized protein</fullName>
    </submittedName>
</protein>
<dbReference type="EMBL" id="GBRH01234679">
    <property type="protein sequence ID" value="JAD63216.1"/>
    <property type="molecule type" value="Transcribed_RNA"/>
</dbReference>
<reference evidence="1" key="1">
    <citation type="submission" date="2014-09" db="EMBL/GenBank/DDBJ databases">
        <authorList>
            <person name="Magalhaes I.L.F."/>
            <person name="Oliveira U."/>
            <person name="Santos F.R."/>
            <person name="Vidigal T.H.D.A."/>
            <person name="Brescovit A.D."/>
            <person name="Santos A.J."/>
        </authorList>
    </citation>
    <scope>NUCLEOTIDE SEQUENCE</scope>
    <source>
        <tissue evidence="1">Shoot tissue taken approximately 20 cm above the soil surface</tissue>
    </source>
</reference>
<accession>A0A0A9BIM1</accession>
<organism evidence="1">
    <name type="scientific">Arundo donax</name>
    <name type="common">Giant reed</name>
    <name type="synonym">Donax arundinaceus</name>
    <dbReference type="NCBI Taxonomy" id="35708"/>
    <lineage>
        <taxon>Eukaryota</taxon>
        <taxon>Viridiplantae</taxon>
        <taxon>Streptophyta</taxon>
        <taxon>Embryophyta</taxon>
        <taxon>Tracheophyta</taxon>
        <taxon>Spermatophyta</taxon>
        <taxon>Magnoliopsida</taxon>
        <taxon>Liliopsida</taxon>
        <taxon>Poales</taxon>
        <taxon>Poaceae</taxon>
        <taxon>PACMAD clade</taxon>
        <taxon>Arundinoideae</taxon>
        <taxon>Arundineae</taxon>
        <taxon>Arundo</taxon>
    </lineage>
</organism>
<evidence type="ECO:0000313" key="1">
    <source>
        <dbReference type="EMBL" id="JAD63216.1"/>
    </source>
</evidence>